<proteinExistence type="predicted"/>
<protein>
    <recommendedName>
        <fullName evidence="3">MarR family transcriptional regulator</fullName>
    </recommendedName>
</protein>
<evidence type="ECO:0000313" key="1">
    <source>
        <dbReference type="EMBL" id="MFC2924890.1"/>
    </source>
</evidence>
<evidence type="ECO:0000313" key="2">
    <source>
        <dbReference type="Proteomes" id="UP001595379"/>
    </source>
</evidence>
<organism evidence="1 2">
    <name type="scientific">Hyphobacterium vulgare</name>
    <dbReference type="NCBI Taxonomy" id="1736751"/>
    <lineage>
        <taxon>Bacteria</taxon>
        <taxon>Pseudomonadati</taxon>
        <taxon>Pseudomonadota</taxon>
        <taxon>Alphaproteobacteria</taxon>
        <taxon>Maricaulales</taxon>
        <taxon>Maricaulaceae</taxon>
        <taxon>Hyphobacterium</taxon>
    </lineage>
</organism>
<keyword evidence="2" id="KW-1185">Reference proteome</keyword>
<comment type="caution">
    <text evidence="1">The sequence shown here is derived from an EMBL/GenBank/DDBJ whole genome shotgun (WGS) entry which is preliminary data.</text>
</comment>
<gene>
    <name evidence="1" type="ORF">ACFOOR_02090</name>
</gene>
<accession>A0ABV6ZTX5</accession>
<name>A0ABV6ZTX5_9PROT</name>
<dbReference type="EMBL" id="JBHRSV010000001">
    <property type="protein sequence ID" value="MFC2924890.1"/>
    <property type="molecule type" value="Genomic_DNA"/>
</dbReference>
<sequence>MTELCAVLTGDLVGSSQADPHLVSRAFEALASADDEVRSWFGAASSSALQRHRGDGWQAFVPLSVYALRAACVYSAAVAAVDKRMATRICVGIGRIAELSVDGLGASSGRAFELSGRGLEQMGKSSRLSARADETVLHSGWIEAVFDLADVIVSGWTPRQAVVAQHLLVRNAPSQSELGDRLGISQQAVQDHFSRAHGMALSAACDRLESGLNK</sequence>
<reference evidence="2" key="1">
    <citation type="journal article" date="2019" name="Int. J. Syst. Evol. Microbiol.">
        <title>The Global Catalogue of Microorganisms (GCM) 10K type strain sequencing project: providing services to taxonomists for standard genome sequencing and annotation.</title>
        <authorList>
            <consortium name="The Broad Institute Genomics Platform"/>
            <consortium name="The Broad Institute Genome Sequencing Center for Infectious Disease"/>
            <person name="Wu L."/>
            <person name="Ma J."/>
        </authorList>
    </citation>
    <scope>NUCLEOTIDE SEQUENCE [LARGE SCALE GENOMIC DNA]</scope>
    <source>
        <strain evidence="2">KCTC 52487</strain>
    </source>
</reference>
<evidence type="ECO:0008006" key="3">
    <source>
        <dbReference type="Google" id="ProtNLM"/>
    </source>
</evidence>
<dbReference type="Proteomes" id="UP001595379">
    <property type="component" value="Unassembled WGS sequence"/>
</dbReference>
<dbReference type="RefSeq" id="WP_343163407.1">
    <property type="nucleotide sequence ID" value="NZ_JBHRSV010000001.1"/>
</dbReference>